<accession>A0A3A8GQF5</accession>
<comment type="caution">
    <text evidence="2">The sequence shown here is derived from an EMBL/GenBank/DDBJ whole genome shotgun (WGS) entry which is preliminary data.</text>
</comment>
<dbReference type="SUPFAM" id="SSF52980">
    <property type="entry name" value="Restriction endonuclease-like"/>
    <property type="match status" value="1"/>
</dbReference>
<evidence type="ECO:0000313" key="2">
    <source>
        <dbReference type="EMBL" id="RKG55263.1"/>
    </source>
</evidence>
<gene>
    <name evidence="2" type="ORF">D7V64_02835</name>
</gene>
<dbReference type="AlphaFoldDB" id="A0A3A8GQF5"/>
<dbReference type="Proteomes" id="UP000281084">
    <property type="component" value="Unassembled WGS sequence"/>
</dbReference>
<feature type="domain" description="PD-(D/E)XK endonuclease-like" evidence="1">
    <location>
        <begin position="16"/>
        <end position="269"/>
    </location>
</feature>
<dbReference type="InterPro" id="IPR011335">
    <property type="entry name" value="Restrct_endonuc-II-like"/>
</dbReference>
<dbReference type="Pfam" id="PF12705">
    <property type="entry name" value="PDDEXK_1"/>
    <property type="match status" value="1"/>
</dbReference>
<sequence>MNAFVTPRKNIVSVRASSLSDLFDCPARWEAKNLLNKRNPAGARTRLGTAIHEAVTQWDYQNLIGEEASTEECEEILHHQIWQPNEEVDWTDLDQNSAESIGQSLMQKYITQIAPTQKFIGVEVRCESLILADLGIELTGTIDRIYENEAGELGIGDIKTGKNSVGNDGVVKTSGHTPQMGIYTVLASHALQEPVTAPSRIYGLTTAKTDKGQHVGIGEIESPAQVLLGTEEEPGLLQYAAKVIKNGVFFGNSKSMLCSEKFCPAFSTCKFRK</sequence>
<dbReference type="InterPro" id="IPR038726">
    <property type="entry name" value="PDDEXK_AddAB-type"/>
</dbReference>
<dbReference type="EMBL" id="RAXZ01000002">
    <property type="protein sequence ID" value="RKG55263.1"/>
    <property type="molecule type" value="Genomic_DNA"/>
</dbReference>
<dbReference type="InterPro" id="IPR011604">
    <property type="entry name" value="PDDEXK-like_dom_sf"/>
</dbReference>
<evidence type="ECO:0000313" key="3">
    <source>
        <dbReference type="Proteomes" id="UP000281084"/>
    </source>
</evidence>
<protein>
    <submittedName>
        <fullName evidence="2">PD-(D/E)XK nuclease family protein</fullName>
    </submittedName>
</protein>
<dbReference type="RefSeq" id="WP_120366772.1">
    <property type="nucleotide sequence ID" value="NZ_RAXZ01000002.1"/>
</dbReference>
<organism evidence="2 3">
    <name type="scientific">Acinetobacter cumulans</name>
    <dbReference type="NCBI Taxonomy" id="2136182"/>
    <lineage>
        <taxon>Bacteria</taxon>
        <taxon>Pseudomonadati</taxon>
        <taxon>Pseudomonadota</taxon>
        <taxon>Gammaproteobacteria</taxon>
        <taxon>Moraxellales</taxon>
        <taxon>Moraxellaceae</taxon>
        <taxon>Acinetobacter</taxon>
    </lineage>
</organism>
<proteinExistence type="predicted"/>
<dbReference type="Gene3D" id="3.90.320.10">
    <property type="match status" value="1"/>
</dbReference>
<reference evidence="2 3" key="1">
    <citation type="submission" date="2018-09" db="EMBL/GenBank/DDBJ databases">
        <title>The draft genome of Acinetobacter spp. strains.</title>
        <authorList>
            <person name="Qin J."/>
            <person name="Feng Y."/>
            <person name="Zong Z."/>
        </authorList>
    </citation>
    <scope>NUCLEOTIDE SEQUENCE [LARGE SCALE GENOMIC DNA]</scope>
    <source>
        <strain evidence="2 3">WCHAc060002</strain>
    </source>
</reference>
<evidence type="ECO:0000259" key="1">
    <source>
        <dbReference type="Pfam" id="PF12705"/>
    </source>
</evidence>
<name>A0A3A8GQF5_9GAMM</name>